<dbReference type="GO" id="GO:0016829">
    <property type="term" value="F:lyase activity"/>
    <property type="evidence" value="ECO:0007669"/>
    <property type="project" value="UniProtKB-KW"/>
</dbReference>
<name>A0A0F8YJA1_9ZZZZ</name>
<dbReference type="InterPro" id="IPR007115">
    <property type="entry name" value="6-PTP_synth/QueD"/>
</dbReference>
<reference evidence="5" key="1">
    <citation type="journal article" date="2015" name="Nature">
        <title>Complex archaea that bridge the gap between prokaryotes and eukaryotes.</title>
        <authorList>
            <person name="Spang A."/>
            <person name="Saw J.H."/>
            <person name="Jorgensen S.L."/>
            <person name="Zaremba-Niedzwiedzka K."/>
            <person name="Martijn J."/>
            <person name="Lind A.E."/>
            <person name="van Eijk R."/>
            <person name="Schleper C."/>
            <person name="Guy L."/>
            <person name="Ettema T.J."/>
        </authorList>
    </citation>
    <scope>NUCLEOTIDE SEQUENCE</scope>
</reference>
<dbReference type="PANTHER" id="PTHR12589">
    <property type="entry name" value="PYRUVOYL TETRAHYDROBIOPTERIN SYNTHASE"/>
    <property type="match status" value="1"/>
</dbReference>
<dbReference type="Pfam" id="PF01242">
    <property type="entry name" value="PTPS"/>
    <property type="match status" value="1"/>
</dbReference>
<evidence type="ECO:0008006" key="6">
    <source>
        <dbReference type="Google" id="ProtNLM"/>
    </source>
</evidence>
<dbReference type="GO" id="GO:0046872">
    <property type="term" value="F:metal ion binding"/>
    <property type="evidence" value="ECO:0007669"/>
    <property type="project" value="UniProtKB-KW"/>
</dbReference>
<evidence type="ECO:0000256" key="2">
    <source>
        <dbReference type="ARBA" id="ARBA00022723"/>
    </source>
</evidence>
<evidence type="ECO:0000256" key="1">
    <source>
        <dbReference type="ARBA" id="ARBA00001947"/>
    </source>
</evidence>
<keyword evidence="2" id="KW-0479">Metal-binding</keyword>
<dbReference type="AlphaFoldDB" id="A0A0F8YJA1"/>
<dbReference type="PANTHER" id="PTHR12589:SF7">
    <property type="entry name" value="6-PYRUVOYL TETRAHYDROBIOPTERIN SYNTHASE"/>
    <property type="match status" value="1"/>
</dbReference>
<accession>A0A0F8YJA1</accession>
<keyword evidence="4" id="KW-0456">Lyase</keyword>
<dbReference type="PIRSF" id="PIRSF006113">
    <property type="entry name" value="PTP_synth"/>
    <property type="match status" value="1"/>
</dbReference>
<dbReference type="EMBL" id="LAZR01053112">
    <property type="protein sequence ID" value="KKK81463.1"/>
    <property type="molecule type" value="Genomic_DNA"/>
</dbReference>
<evidence type="ECO:0000313" key="5">
    <source>
        <dbReference type="EMBL" id="KKK81463.1"/>
    </source>
</evidence>
<keyword evidence="3" id="KW-0862">Zinc</keyword>
<evidence type="ECO:0000256" key="3">
    <source>
        <dbReference type="ARBA" id="ARBA00022833"/>
    </source>
</evidence>
<proteinExistence type="predicted"/>
<dbReference type="InterPro" id="IPR038418">
    <property type="entry name" value="6-PTP_synth/QueD_sf"/>
</dbReference>
<sequence>MLTITKDYFFSASHSLKFHEGKCRRLHGHNYKVEVSIQGEPNKVEGSSTFGMIMDFSDLDDMMKPWIDEVDHYDLNQRAEDPKSSRTEVILARKSLPKYPTAENLALGLAAYLQELESVFSWQGSVQKVVIWETEKARATWEREES</sequence>
<comment type="caution">
    <text evidence="5">The sequence shown here is derived from an EMBL/GenBank/DDBJ whole genome shotgun (WGS) entry which is preliminary data.</text>
</comment>
<organism evidence="5">
    <name type="scientific">marine sediment metagenome</name>
    <dbReference type="NCBI Taxonomy" id="412755"/>
    <lineage>
        <taxon>unclassified sequences</taxon>
        <taxon>metagenomes</taxon>
        <taxon>ecological metagenomes</taxon>
    </lineage>
</organism>
<protein>
    <recommendedName>
        <fullName evidence="6">6-carboxy-5,6,7,8-tetrahydropterin synthase</fullName>
    </recommendedName>
</protein>
<dbReference type="Gene3D" id="3.30.479.10">
    <property type="entry name" value="6-pyruvoyl tetrahydropterin synthase/QueD"/>
    <property type="match status" value="1"/>
</dbReference>
<dbReference type="SUPFAM" id="SSF55620">
    <property type="entry name" value="Tetrahydrobiopterin biosynthesis enzymes-like"/>
    <property type="match status" value="1"/>
</dbReference>
<comment type="cofactor">
    <cofactor evidence="1">
        <name>Zn(2+)</name>
        <dbReference type="ChEBI" id="CHEBI:29105"/>
    </cofactor>
</comment>
<gene>
    <name evidence="5" type="ORF">LCGC14_2813200</name>
</gene>
<evidence type="ECO:0000256" key="4">
    <source>
        <dbReference type="ARBA" id="ARBA00023239"/>
    </source>
</evidence>